<evidence type="ECO:0000313" key="2">
    <source>
        <dbReference type="Proteomes" id="UP000293995"/>
    </source>
</evidence>
<organism evidence="1 2">
    <name type="scientific">Microbacterium protaetiae</name>
    <dbReference type="NCBI Taxonomy" id="2509458"/>
    <lineage>
        <taxon>Bacteria</taxon>
        <taxon>Bacillati</taxon>
        <taxon>Actinomycetota</taxon>
        <taxon>Actinomycetes</taxon>
        <taxon>Micrococcales</taxon>
        <taxon>Microbacteriaceae</taxon>
        <taxon>Microbacterium</taxon>
    </lineage>
</organism>
<keyword evidence="2" id="KW-1185">Reference proteome</keyword>
<reference evidence="1 2" key="1">
    <citation type="submission" date="2019-01" db="EMBL/GenBank/DDBJ databases">
        <title>Genome sequencing of strain DFW100M-13.</title>
        <authorList>
            <person name="Heo J."/>
            <person name="Kim S.-J."/>
            <person name="Kim J.-S."/>
            <person name="Hong S.-B."/>
            <person name="Kwon S.-W."/>
        </authorList>
    </citation>
    <scope>NUCLEOTIDE SEQUENCE [LARGE SCALE GENOMIC DNA]</scope>
    <source>
        <strain evidence="1 2">DFW100M-13</strain>
    </source>
</reference>
<dbReference type="AlphaFoldDB" id="A0A4P6EE04"/>
<sequence>MYEAYMAEVLSRSETEQITRRIERRRVALERSALAPAPIEQVVRREPRAVRMPQPTAPCVGCPA</sequence>
<proteinExistence type="predicted"/>
<protein>
    <submittedName>
        <fullName evidence="1">Uncharacterized protein</fullName>
    </submittedName>
</protein>
<evidence type="ECO:0000313" key="1">
    <source>
        <dbReference type="EMBL" id="QAY60374.1"/>
    </source>
</evidence>
<accession>A0A4P6EE04</accession>
<gene>
    <name evidence="1" type="ORF">ET475_10495</name>
</gene>
<dbReference type="EMBL" id="CP035494">
    <property type="protein sequence ID" value="QAY60374.1"/>
    <property type="molecule type" value="Genomic_DNA"/>
</dbReference>
<dbReference type="RefSeq" id="WP_129389641.1">
    <property type="nucleotide sequence ID" value="NZ_CP035494.1"/>
</dbReference>
<dbReference type="Proteomes" id="UP000293995">
    <property type="component" value="Chromosome"/>
</dbReference>
<dbReference type="KEGG" id="mprt:ET475_10495"/>
<name>A0A4P6EE04_9MICO</name>